<gene>
    <name evidence="1" type="ORF">BgAZ_404730</name>
</gene>
<dbReference type="Proteomes" id="UP001230268">
    <property type="component" value="Unassembled WGS sequence"/>
</dbReference>
<comment type="caution">
    <text evidence="1">The sequence shown here is derived from an EMBL/GenBank/DDBJ whole genome shotgun (WGS) entry which is preliminary data.</text>
</comment>
<keyword evidence="2" id="KW-1185">Reference proteome</keyword>
<evidence type="ECO:0000313" key="2">
    <source>
        <dbReference type="Proteomes" id="UP001230268"/>
    </source>
</evidence>
<organism evidence="1 2">
    <name type="scientific">Babesia gibsoni</name>
    <dbReference type="NCBI Taxonomy" id="33632"/>
    <lineage>
        <taxon>Eukaryota</taxon>
        <taxon>Sar</taxon>
        <taxon>Alveolata</taxon>
        <taxon>Apicomplexa</taxon>
        <taxon>Aconoidasida</taxon>
        <taxon>Piroplasmida</taxon>
        <taxon>Babesiidae</taxon>
        <taxon>Babesia</taxon>
    </lineage>
</organism>
<evidence type="ECO:0000313" key="1">
    <source>
        <dbReference type="EMBL" id="KAK1442443.1"/>
    </source>
</evidence>
<accession>A0AAD8PCT0</accession>
<protein>
    <submittedName>
        <fullName evidence="1">Uncharacterized protein</fullName>
    </submittedName>
</protein>
<reference evidence="1" key="1">
    <citation type="submission" date="2023-08" db="EMBL/GenBank/DDBJ databases">
        <title>Draft sequence of the Babesia gibsoni genome.</title>
        <authorList>
            <person name="Yamagishi J.Y."/>
            <person name="Xuan X.X."/>
        </authorList>
    </citation>
    <scope>NUCLEOTIDE SEQUENCE</scope>
    <source>
        <strain evidence="1">Azabu</strain>
    </source>
</reference>
<dbReference type="EMBL" id="JAVEPI010000004">
    <property type="protein sequence ID" value="KAK1442443.1"/>
    <property type="molecule type" value="Genomic_DNA"/>
</dbReference>
<name>A0AAD8PCT0_BABGI</name>
<dbReference type="AlphaFoldDB" id="A0AAD8PCT0"/>
<sequence length="803" mass="91408">MLVSKNFARRSCAALASDNFILCRLGEGYWLAQTSWRQISSPTRPIASPNNLESHICGHFMQDYLKERQLSINQPTEKSVSREDSHLGILESLDILSQGLEFNFDLLEHTAARKDENREVFALSATRYPKGSFSTDGSINVSLAKLGGYNNFISEARHFKAEEVALALRLYPARRGKGRYKDESKVQQLQRSLASSLPQLIEACSTSDLTKMLRQMYILNLYIGANHLSDISKKILKGLNSMTFGELIEIAFLIRSYMGNNSELCRLVICAIGNRLEKRCESLAALSADEVLKLLIPIVYLQIRHPSTKWSILSNTTLLNHLVSNVDNIDADGKADLFTVLTLSSTMNTLPENIADFRKCLASLLEPLFADISNNALERLLSVSDNYQAHFQDFSNALYCHSLTRSKTMKPTVLAEAYLKLNSKDKLVKQFQYDIGKRFVEISTPILVDLYCEFLEDGSKSMRQLQLFEGAFQKKKETLTMKDLSTILMYQSMYGKQPSRFNDIIRKRFLELKSTGKVKHDEILDVVLSMSLVGMHNDLDVWNDIDLPHLVYSTPHNILVYLGYCFLITGERSRDIWTILLERMLHECKSHTAETYEVLKVAKVFGIMEKNMDEHLLRRVTWAMQHTKSQHYSKISRQRYQYTAPIEEALDVLGLQYSRGVMIEELYEAPIYIRSHKIILDPLRDSYLHASTGLEVGDAHLRHSVWRKQGYNPFPLNEHSLRKFQTGEGGNWNTTEMADFILKVVKLPKGRELKGGHGGILSIKHHGSNNQLPLKTREVKEVGGDTIVRRLQQKILGKGSVAI</sequence>
<proteinExistence type="predicted"/>